<evidence type="ECO:0000313" key="1">
    <source>
        <dbReference type="EMBL" id="CAB4645355.1"/>
    </source>
</evidence>
<protein>
    <submittedName>
        <fullName evidence="1">Unannotated protein</fullName>
    </submittedName>
</protein>
<accession>A0A6J6KAG2</accession>
<sequence>MLSPSHVGHAMRLLMESIRSPCVNGPESRVTPIANNATVRMPINIHTGHDFNFFIRYLQIVASKDLLVLPKSPQLLNQVSAIGQNHLGQ</sequence>
<organism evidence="1">
    <name type="scientific">freshwater metagenome</name>
    <dbReference type="NCBI Taxonomy" id="449393"/>
    <lineage>
        <taxon>unclassified sequences</taxon>
        <taxon>metagenomes</taxon>
        <taxon>ecological metagenomes</taxon>
    </lineage>
</organism>
<gene>
    <name evidence="1" type="ORF">UFOPK2169_00405</name>
</gene>
<name>A0A6J6KAG2_9ZZZZ</name>
<proteinExistence type="predicted"/>
<reference evidence="1" key="1">
    <citation type="submission" date="2020-05" db="EMBL/GenBank/DDBJ databases">
        <authorList>
            <person name="Chiriac C."/>
            <person name="Salcher M."/>
            <person name="Ghai R."/>
            <person name="Kavagutti S V."/>
        </authorList>
    </citation>
    <scope>NUCLEOTIDE SEQUENCE</scope>
</reference>
<dbReference type="EMBL" id="CAEZWE010000010">
    <property type="protein sequence ID" value="CAB4645355.1"/>
    <property type="molecule type" value="Genomic_DNA"/>
</dbReference>
<dbReference type="AlphaFoldDB" id="A0A6J6KAG2"/>